<evidence type="ECO:0000256" key="2">
    <source>
        <dbReference type="ARBA" id="ARBA00022692"/>
    </source>
</evidence>
<gene>
    <name evidence="6" type="ORF">ACETIH_05390</name>
</gene>
<keyword evidence="3" id="KW-1133">Transmembrane helix</keyword>
<dbReference type="InterPro" id="IPR016983">
    <property type="entry name" value="UCP031804"/>
</dbReference>
<evidence type="ECO:0000313" key="6">
    <source>
        <dbReference type="EMBL" id="MFC1456163.1"/>
    </source>
</evidence>
<accession>A0ABV6Y4F9</accession>
<proteinExistence type="predicted"/>
<keyword evidence="4" id="KW-0472">Membrane</keyword>
<comment type="caution">
    <text evidence="6">The sequence shown here is derived from an EMBL/GenBank/DDBJ whole genome shotgun (WGS) entry which is preliminary data.</text>
</comment>
<dbReference type="InterPro" id="IPR010652">
    <property type="entry name" value="DUF1232"/>
</dbReference>
<dbReference type="Proteomes" id="UP001593940">
    <property type="component" value="Unassembled WGS sequence"/>
</dbReference>
<evidence type="ECO:0000256" key="1">
    <source>
        <dbReference type="ARBA" id="ARBA00004127"/>
    </source>
</evidence>
<evidence type="ECO:0000256" key="3">
    <source>
        <dbReference type="ARBA" id="ARBA00022989"/>
    </source>
</evidence>
<name>A0ABV6Y4F9_9HYPH</name>
<evidence type="ECO:0000313" key="7">
    <source>
        <dbReference type="Proteomes" id="UP001593940"/>
    </source>
</evidence>
<keyword evidence="2" id="KW-0812">Transmembrane</keyword>
<comment type="subcellular location">
    <subcellularLocation>
        <location evidence="1">Endomembrane system</location>
        <topology evidence="1">Multi-pass membrane protein</topology>
    </subcellularLocation>
</comment>
<evidence type="ECO:0000259" key="5">
    <source>
        <dbReference type="Pfam" id="PF06803"/>
    </source>
</evidence>
<sequence>MSEPFVKPFTKAEMEAVRQATRDEEGLKRRFWDKLKRVAGKIPFAEDLVAAFYCATDPSTPSRVKLILLGAIAYFVFPTDAITDLLPLIGFADDAAVLAAAITQVAGSITEEHREKARKTLAETQGEAH</sequence>
<dbReference type="EMBL" id="JBHOMY010000012">
    <property type="protein sequence ID" value="MFC1456163.1"/>
    <property type="molecule type" value="Genomic_DNA"/>
</dbReference>
<organism evidence="6 7">
    <name type="scientific">Microvirga arabica</name>
    <dbReference type="NCBI Taxonomy" id="1128671"/>
    <lineage>
        <taxon>Bacteria</taxon>
        <taxon>Pseudomonadati</taxon>
        <taxon>Pseudomonadota</taxon>
        <taxon>Alphaproteobacteria</taxon>
        <taxon>Hyphomicrobiales</taxon>
        <taxon>Methylobacteriaceae</taxon>
        <taxon>Microvirga</taxon>
    </lineage>
</organism>
<reference evidence="6 7" key="1">
    <citation type="submission" date="2024-09" db="EMBL/GenBank/DDBJ databases">
        <title>Nodulacao em especies de Leguminosae Basais da Amazonia e Caracterizacao dos Rizobios e Bacterias Associadas aos Nodulos.</title>
        <authorList>
            <person name="Jambeiro I.C.A."/>
            <person name="Lopes I.S."/>
            <person name="Aguiar E.R.G.R."/>
            <person name="Santos A.F.J."/>
            <person name="Dos Santos J.M.F."/>
            <person name="Gross E."/>
        </authorList>
    </citation>
    <scope>NUCLEOTIDE SEQUENCE [LARGE SCALE GENOMIC DNA]</scope>
    <source>
        <strain evidence="6 7">BRUESC1165</strain>
    </source>
</reference>
<dbReference type="PIRSF" id="PIRSF031804">
    <property type="entry name" value="UCP031804"/>
    <property type="match status" value="1"/>
</dbReference>
<feature type="domain" description="DUF1232" evidence="5">
    <location>
        <begin position="64"/>
        <end position="99"/>
    </location>
</feature>
<keyword evidence="7" id="KW-1185">Reference proteome</keyword>
<protein>
    <submittedName>
        <fullName evidence="6">YkvA family protein</fullName>
    </submittedName>
</protein>
<dbReference type="Pfam" id="PF06803">
    <property type="entry name" value="DUF1232"/>
    <property type="match status" value="1"/>
</dbReference>
<dbReference type="RefSeq" id="WP_203275424.1">
    <property type="nucleotide sequence ID" value="NZ_JAFBID010000113.1"/>
</dbReference>
<evidence type="ECO:0000256" key="4">
    <source>
        <dbReference type="ARBA" id="ARBA00023136"/>
    </source>
</evidence>